<dbReference type="PANTHER" id="PTHR33393:SF13">
    <property type="entry name" value="PGA BIOSYNTHESIS PROTEIN CAPA"/>
    <property type="match status" value="1"/>
</dbReference>
<dbReference type="InterPro" id="IPR029052">
    <property type="entry name" value="Metallo-depent_PP-like"/>
</dbReference>
<dbReference type="PANTHER" id="PTHR33393">
    <property type="entry name" value="POLYGLUTAMINE SYNTHESIS ACCESSORY PROTEIN RV0574C-RELATED"/>
    <property type="match status" value="1"/>
</dbReference>
<gene>
    <name evidence="5" type="ORF">ISU10_18685</name>
</gene>
<proteinExistence type="inferred from homology"/>
<feature type="compositionally biased region" description="Polar residues" evidence="2">
    <location>
        <begin position="204"/>
        <end position="219"/>
    </location>
</feature>
<feature type="compositionally biased region" description="Polar residues" evidence="2">
    <location>
        <begin position="23"/>
        <end position="40"/>
    </location>
</feature>
<feature type="compositionally biased region" description="Low complexity" evidence="2">
    <location>
        <begin position="49"/>
        <end position="58"/>
    </location>
</feature>
<dbReference type="InterPro" id="IPR052169">
    <property type="entry name" value="CW_Biosynth-Accessory"/>
</dbReference>
<reference evidence="5" key="1">
    <citation type="submission" date="2020-11" db="EMBL/GenBank/DDBJ databases">
        <title>Nocardioides cynanchi sp. nov., isolated from soil of rhizosphere of Cynanchum wilfordii.</title>
        <authorList>
            <person name="Lee J.-S."/>
            <person name="Suh M.K."/>
            <person name="Kim J.-S."/>
        </authorList>
    </citation>
    <scope>NUCLEOTIDE SEQUENCE</scope>
    <source>
        <strain evidence="5">KCTC 19276</strain>
    </source>
</reference>
<comment type="caution">
    <text evidence="5">The sequence shown here is derived from an EMBL/GenBank/DDBJ whole genome shotgun (WGS) entry which is preliminary data.</text>
</comment>
<keyword evidence="6" id="KW-1185">Reference proteome</keyword>
<dbReference type="PROSITE" id="PS51257">
    <property type="entry name" value="PROKAR_LIPOPROTEIN"/>
    <property type="match status" value="1"/>
</dbReference>
<dbReference type="Gene3D" id="3.60.21.10">
    <property type="match status" value="1"/>
</dbReference>
<feature type="region of interest" description="Disordered" evidence="2">
    <location>
        <begin position="23"/>
        <end position="58"/>
    </location>
</feature>
<dbReference type="CDD" id="cd07381">
    <property type="entry name" value="MPP_CapA"/>
    <property type="match status" value="1"/>
</dbReference>
<accession>A0A930VQ71</accession>
<evidence type="ECO:0000259" key="4">
    <source>
        <dbReference type="SMART" id="SM00854"/>
    </source>
</evidence>
<organism evidence="5 6">
    <name type="scientific">Nocardioides agariphilus</name>
    <dbReference type="NCBI Taxonomy" id="433664"/>
    <lineage>
        <taxon>Bacteria</taxon>
        <taxon>Bacillati</taxon>
        <taxon>Actinomycetota</taxon>
        <taxon>Actinomycetes</taxon>
        <taxon>Propionibacteriales</taxon>
        <taxon>Nocardioidaceae</taxon>
        <taxon>Nocardioides</taxon>
    </lineage>
</organism>
<dbReference type="Proteomes" id="UP000660668">
    <property type="component" value="Unassembled WGS sequence"/>
</dbReference>
<dbReference type="Pfam" id="PF09587">
    <property type="entry name" value="PGA_cap"/>
    <property type="match status" value="1"/>
</dbReference>
<name>A0A930VQ71_9ACTN</name>
<dbReference type="RefSeq" id="WP_194697948.1">
    <property type="nucleotide sequence ID" value="NZ_JADKPO010000032.1"/>
</dbReference>
<evidence type="ECO:0000256" key="1">
    <source>
        <dbReference type="ARBA" id="ARBA00005662"/>
    </source>
</evidence>
<dbReference type="EMBL" id="JADKPO010000032">
    <property type="protein sequence ID" value="MBF4769801.1"/>
    <property type="molecule type" value="Genomic_DNA"/>
</dbReference>
<protein>
    <submittedName>
        <fullName evidence="5">CapA family protein</fullName>
    </submittedName>
</protein>
<feature type="region of interest" description="Disordered" evidence="2">
    <location>
        <begin position="204"/>
        <end position="224"/>
    </location>
</feature>
<feature type="signal peptide" evidence="3">
    <location>
        <begin position="1"/>
        <end position="22"/>
    </location>
</feature>
<keyword evidence="3" id="KW-0732">Signal</keyword>
<feature type="domain" description="Capsule synthesis protein CapA" evidence="4">
    <location>
        <begin position="63"/>
        <end position="312"/>
    </location>
</feature>
<comment type="similarity">
    <text evidence="1">Belongs to the CapA family.</text>
</comment>
<dbReference type="AlphaFoldDB" id="A0A930VQ71"/>
<dbReference type="SMART" id="SM00854">
    <property type="entry name" value="PGA_cap"/>
    <property type="match status" value="1"/>
</dbReference>
<evidence type="ECO:0000313" key="5">
    <source>
        <dbReference type="EMBL" id="MBF4769801.1"/>
    </source>
</evidence>
<dbReference type="SUPFAM" id="SSF56300">
    <property type="entry name" value="Metallo-dependent phosphatases"/>
    <property type="match status" value="1"/>
</dbReference>
<evidence type="ECO:0000313" key="6">
    <source>
        <dbReference type="Proteomes" id="UP000660668"/>
    </source>
</evidence>
<sequence length="383" mass="39830">MYLWRSLAVGVLVLVVVGGCSTDSEVSTAPTASPSATGPVSASDEPTIVSPTSAAPTEPPTVTIAVAGDVHFEGVLRERLDDPASALLTATAALAEADLAIVNLETSVGVGGRREPGKRYTFQAPPTAFKALAASGIDVVTMANNHALDFGRTPLPATFRAIRAARSHRPSLAVVGLGKNAEAAFRPAIVERKGVSVAVLGASTAGSDPTADSTAQWPATDTRAGTADAIDPRRLLRAVRQANRDADIVVVFMHWGMQGESCADDVQRTLAARLVRSGADIVVGSHSHTLQGDGRLGRSYVAYGLGNYVWYTPGSSPTGVLTLSTRPPTDPAHPAAHARVTRAVWSPALIGTDGLPTPAIAPEREDFANDRARLRACSDLRSP</sequence>
<dbReference type="InterPro" id="IPR019079">
    <property type="entry name" value="Capsule_synth_CapA"/>
</dbReference>
<evidence type="ECO:0000256" key="2">
    <source>
        <dbReference type="SAM" id="MobiDB-lite"/>
    </source>
</evidence>
<feature type="chain" id="PRO_5038505090" evidence="3">
    <location>
        <begin position="23"/>
        <end position="383"/>
    </location>
</feature>
<evidence type="ECO:0000256" key="3">
    <source>
        <dbReference type="SAM" id="SignalP"/>
    </source>
</evidence>